<dbReference type="RefSeq" id="WP_305467433.1">
    <property type="nucleotide sequence ID" value="NZ_CP117425.1"/>
</dbReference>
<dbReference type="InterPro" id="IPR023393">
    <property type="entry name" value="START-like_dom_sf"/>
</dbReference>
<keyword evidence="2" id="KW-1185">Reference proteome</keyword>
<evidence type="ECO:0000313" key="2">
    <source>
        <dbReference type="Proteomes" id="UP001224838"/>
    </source>
</evidence>
<dbReference type="InterPro" id="IPR019587">
    <property type="entry name" value="Polyketide_cyclase/dehydratase"/>
</dbReference>
<sequence length="175" mass="19690">MDLPTPHDRAPHNQGVAVNDVNVQVIVKSPPSEIWKLWSNFPDAPLWDTDVRQCQLDGPFQAGTRGRCVLKNGLTMPLKLDAVSPYESYRNSARLLWIDLEFDHRMRRLSADETHVIHSAKISGPLSFLYRGLLRKALATAMTTALDNLCRLAEQRAIGASVRERTATPRPIPIR</sequence>
<reference evidence="1 2" key="1">
    <citation type="submission" date="2023-02" db="EMBL/GenBank/DDBJ databases">
        <title>Evolution of Hrp T3SS in non-pathogenic Pseudomonas fluorescens.</title>
        <authorList>
            <person name="Liao K."/>
            <person name="Wei H."/>
            <person name="Gu Y."/>
        </authorList>
    </citation>
    <scope>NUCLEOTIDE SEQUENCE [LARGE SCALE GENOMIC DNA]</scope>
    <source>
        <strain evidence="1 2">FP2034</strain>
    </source>
</reference>
<proteinExistence type="predicted"/>
<dbReference type="Proteomes" id="UP001224838">
    <property type="component" value="Chromosome"/>
</dbReference>
<accession>A0ABY9F6H0</accession>
<dbReference type="EMBL" id="CP117451">
    <property type="protein sequence ID" value="WLG99015.1"/>
    <property type="molecule type" value="Genomic_DNA"/>
</dbReference>
<dbReference type="Gene3D" id="3.30.530.20">
    <property type="match status" value="1"/>
</dbReference>
<evidence type="ECO:0000313" key="1">
    <source>
        <dbReference type="EMBL" id="WLG99015.1"/>
    </source>
</evidence>
<name>A0ABY9F6H0_9PSED</name>
<dbReference type="Pfam" id="PF10604">
    <property type="entry name" value="Polyketide_cyc2"/>
    <property type="match status" value="1"/>
</dbReference>
<protein>
    <submittedName>
        <fullName evidence="1">Polyketide cyclase</fullName>
    </submittedName>
</protein>
<organism evidence="1 2">
    <name type="scientific">Pseudomonas beijingensis</name>
    <dbReference type="NCBI Taxonomy" id="2954101"/>
    <lineage>
        <taxon>Bacteria</taxon>
        <taxon>Pseudomonadati</taxon>
        <taxon>Pseudomonadota</taxon>
        <taxon>Gammaproteobacteria</taxon>
        <taxon>Pseudomonadales</taxon>
        <taxon>Pseudomonadaceae</taxon>
        <taxon>Pseudomonas</taxon>
    </lineage>
</organism>
<dbReference type="SUPFAM" id="SSF55961">
    <property type="entry name" value="Bet v1-like"/>
    <property type="match status" value="1"/>
</dbReference>
<gene>
    <name evidence="1" type="ORF">PSH92_16655</name>
</gene>